<dbReference type="InterPro" id="IPR055357">
    <property type="entry name" value="LRR_At1g61320_AtMIF1"/>
</dbReference>
<protein>
    <recommendedName>
        <fullName evidence="2">F-box domain-containing protein</fullName>
    </recommendedName>
</protein>
<evidence type="ECO:0000313" key="4">
    <source>
        <dbReference type="Proteomes" id="UP000796880"/>
    </source>
</evidence>
<evidence type="ECO:0000313" key="3">
    <source>
        <dbReference type="EMBL" id="KAF3451565.1"/>
    </source>
</evidence>
<dbReference type="InterPro" id="IPR032675">
    <property type="entry name" value="LRR_dom_sf"/>
</dbReference>
<feature type="region of interest" description="Disordered" evidence="1">
    <location>
        <begin position="1"/>
        <end position="27"/>
    </location>
</feature>
<comment type="caution">
    <text evidence="3">The sequence shown here is derived from an EMBL/GenBank/DDBJ whole genome shotgun (WGS) entry which is preliminary data.</text>
</comment>
<dbReference type="InterPro" id="IPR006566">
    <property type="entry name" value="FBD"/>
</dbReference>
<dbReference type="Proteomes" id="UP000796880">
    <property type="component" value="Unassembled WGS sequence"/>
</dbReference>
<dbReference type="Gene3D" id="3.80.10.10">
    <property type="entry name" value="Ribonuclease Inhibitor"/>
    <property type="match status" value="1"/>
</dbReference>
<accession>A0A8K0MN74</accession>
<dbReference type="SMART" id="SM00579">
    <property type="entry name" value="FBD"/>
    <property type="match status" value="1"/>
</dbReference>
<feature type="compositionally biased region" description="Low complexity" evidence="1">
    <location>
        <begin position="1"/>
        <end position="13"/>
    </location>
</feature>
<dbReference type="PANTHER" id="PTHR34145">
    <property type="entry name" value="OS02G0105600 PROTEIN"/>
    <property type="match status" value="1"/>
</dbReference>
<dbReference type="PANTHER" id="PTHR34145:SF54">
    <property type="entry name" value="FBD-ASSOCIATED F-BOX PLANT PROTEIN"/>
    <property type="match status" value="1"/>
</dbReference>
<dbReference type="SUPFAM" id="SSF52047">
    <property type="entry name" value="RNI-like"/>
    <property type="match status" value="1"/>
</dbReference>
<evidence type="ECO:0000259" key="2">
    <source>
        <dbReference type="PROSITE" id="PS50181"/>
    </source>
</evidence>
<dbReference type="InterPro" id="IPR053772">
    <property type="entry name" value="At1g61320/At1g61330-like"/>
</dbReference>
<organism evidence="3 4">
    <name type="scientific">Rhamnella rubrinervis</name>
    <dbReference type="NCBI Taxonomy" id="2594499"/>
    <lineage>
        <taxon>Eukaryota</taxon>
        <taxon>Viridiplantae</taxon>
        <taxon>Streptophyta</taxon>
        <taxon>Embryophyta</taxon>
        <taxon>Tracheophyta</taxon>
        <taxon>Spermatophyta</taxon>
        <taxon>Magnoliopsida</taxon>
        <taxon>eudicotyledons</taxon>
        <taxon>Gunneridae</taxon>
        <taxon>Pentapetalae</taxon>
        <taxon>rosids</taxon>
        <taxon>fabids</taxon>
        <taxon>Rosales</taxon>
        <taxon>Rhamnaceae</taxon>
        <taxon>rhamnoid group</taxon>
        <taxon>Rhamneae</taxon>
        <taxon>Rhamnella</taxon>
    </lineage>
</organism>
<evidence type="ECO:0000256" key="1">
    <source>
        <dbReference type="SAM" id="MobiDB-lite"/>
    </source>
</evidence>
<dbReference type="SUPFAM" id="SSF81383">
    <property type="entry name" value="F-box domain"/>
    <property type="match status" value="1"/>
</dbReference>
<dbReference type="PROSITE" id="PS50181">
    <property type="entry name" value="FBOX"/>
    <property type="match status" value="1"/>
</dbReference>
<dbReference type="OrthoDB" id="673865at2759"/>
<proteinExistence type="predicted"/>
<gene>
    <name evidence="3" type="ORF">FNV43_RR07660</name>
</gene>
<name>A0A8K0MN74_9ROSA</name>
<dbReference type="EMBL" id="VOIH02000003">
    <property type="protein sequence ID" value="KAF3451565.1"/>
    <property type="molecule type" value="Genomic_DNA"/>
</dbReference>
<dbReference type="InterPro" id="IPR036047">
    <property type="entry name" value="F-box-like_dom_sf"/>
</dbReference>
<dbReference type="Pfam" id="PF00646">
    <property type="entry name" value="F-box"/>
    <property type="match status" value="1"/>
</dbReference>
<dbReference type="Pfam" id="PF23622">
    <property type="entry name" value="LRR_At1g61320_AtMIF1"/>
    <property type="match status" value="1"/>
</dbReference>
<feature type="domain" description="F-box" evidence="2">
    <location>
        <begin position="46"/>
        <end position="81"/>
    </location>
</feature>
<sequence length="499" mass="57731">MAAADPQSKSQTPPSQPPHKRTKRLHNPQSLTHFLDGVGDLNDDNNRSFVNLPDDVVEKIFSFLPIKKAVQIGVLSSRFKTSWLSNRKLCFGREFARNRTRPEFISIVNRVFTSHSGSKIQCLRLHFDPLGSDRTVLNWIKESIDKGVEELDLDFLHSHFPFNLPSDFIDVQTVRKLKLWYCKIKLPSKLNGLRFLSSVILRRVFLSSGLIETLIHHCTLLETLDLTQCDGIWRLEIFAGDLKRFKVLKVGDCWKIDTIDIDSPTLRSFYYCGPVRAIKIANALQLNDVMLNFIPRRGFIRNFQVENLVFDISRVTLLTTTSTFLEGLTARIRDGVFGNLNFCLSNLKEFQLFMEGASYCNLGDIASFLGNCPCIEKVFIDLNEFSFEWGLYWELHQRQLVDKQSGFFHCLKFVKVKGFKFDKHELEMARYFLKRALFLETFALVYPRNGRVNIYPPYVKIYNALLIAWKASPFANITICEHLNDTDCPTPPKHSKFWF</sequence>
<dbReference type="InterPro" id="IPR001810">
    <property type="entry name" value="F-box_dom"/>
</dbReference>
<reference evidence="3" key="1">
    <citation type="submission" date="2020-03" db="EMBL/GenBank/DDBJ databases">
        <title>A high-quality chromosome-level genome assembly of a woody plant with both climbing and erect habits, Rhamnella rubrinervis.</title>
        <authorList>
            <person name="Lu Z."/>
            <person name="Yang Y."/>
            <person name="Zhu X."/>
            <person name="Sun Y."/>
        </authorList>
    </citation>
    <scope>NUCLEOTIDE SEQUENCE</scope>
    <source>
        <strain evidence="3">BYM</strain>
        <tissue evidence="3">Leaf</tissue>
    </source>
</reference>
<keyword evidence="4" id="KW-1185">Reference proteome</keyword>
<dbReference type="AlphaFoldDB" id="A0A8K0MN74"/>